<dbReference type="EnsemblPlants" id="KEH23430">
    <property type="protein sequence ID" value="KEH23430"/>
    <property type="gene ID" value="MTR_7g081595"/>
</dbReference>
<evidence type="ECO:0000313" key="2">
    <source>
        <dbReference type="EnsemblPlants" id="KEH23430"/>
    </source>
</evidence>
<sequence length="72" mass="8362">MYDLTSKCCTAASVRMKKSLMDVHNGLNIMDNENHMIDLRSFNLHTYCVDYVAVEKRDDFHSEEHFVACCTN</sequence>
<organism evidence="1 3">
    <name type="scientific">Medicago truncatula</name>
    <name type="common">Barrel medic</name>
    <name type="synonym">Medicago tribuloides</name>
    <dbReference type="NCBI Taxonomy" id="3880"/>
    <lineage>
        <taxon>Eukaryota</taxon>
        <taxon>Viridiplantae</taxon>
        <taxon>Streptophyta</taxon>
        <taxon>Embryophyta</taxon>
        <taxon>Tracheophyta</taxon>
        <taxon>Spermatophyta</taxon>
        <taxon>Magnoliopsida</taxon>
        <taxon>eudicotyledons</taxon>
        <taxon>Gunneridae</taxon>
        <taxon>Pentapetalae</taxon>
        <taxon>rosids</taxon>
        <taxon>fabids</taxon>
        <taxon>Fabales</taxon>
        <taxon>Fabaceae</taxon>
        <taxon>Papilionoideae</taxon>
        <taxon>50 kb inversion clade</taxon>
        <taxon>NPAAA clade</taxon>
        <taxon>Hologalegina</taxon>
        <taxon>IRL clade</taxon>
        <taxon>Trifolieae</taxon>
        <taxon>Medicago</taxon>
    </lineage>
</organism>
<reference evidence="1 3" key="2">
    <citation type="journal article" date="2014" name="BMC Genomics">
        <title>An improved genome release (version Mt4.0) for the model legume Medicago truncatula.</title>
        <authorList>
            <person name="Tang H."/>
            <person name="Krishnakumar V."/>
            <person name="Bidwell S."/>
            <person name="Rosen B."/>
            <person name="Chan A."/>
            <person name="Zhou S."/>
            <person name="Gentzbittel L."/>
            <person name="Childs K.L."/>
            <person name="Yandell M."/>
            <person name="Gundlach H."/>
            <person name="Mayer K.F."/>
            <person name="Schwartz D.C."/>
            <person name="Town C.D."/>
        </authorList>
    </citation>
    <scope>GENOME REANNOTATION</scope>
    <source>
        <strain evidence="1">A17</strain>
        <strain evidence="2 3">cv. Jemalong A17</strain>
    </source>
</reference>
<reference evidence="1 3" key="1">
    <citation type="journal article" date="2011" name="Nature">
        <title>The Medicago genome provides insight into the evolution of rhizobial symbioses.</title>
        <authorList>
            <person name="Young N.D."/>
            <person name="Debelle F."/>
            <person name="Oldroyd G.E."/>
            <person name="Geurts R."/>
            <person name="Cannon S.B."/>
            <person name="Udvardi M.K."/>
            <person name="Benedito V.A."/>
            <person name="Mayer K.F."/>
            <person name="Gouzy J."/>
            <person name="Schoof H."/>
            <person name="Van de Peer Y."/>
            <person name="Proost S."/>
            <person name="Cook D.R."/>
            <person name="Meyers B.C."/>
            <person name="Spannagl M."/>
            <person name="Cheung F."/>
            <person name="De Mita S."/>
            <person name="Krishnakumar V."/>
            <person name="Gundlach H."/>
            <person name="Zhou S."/>
            <person name="Mudge J."/>
            <person name="Bharti A.K."/>
            <person name="Murray J.D."/>
            <person name="Naoumkina M.A."/>
            <person name="Rosen B."/>
            <person name="Silverstein K.A."/>
            <person name="Tang H."/>
            <person name="Rombauts S."/>
            <person name="Zhao P.X."/>
            <person name="Zhou P."/>
            <person name="Barbe V."/>
            <person name="Bardou P."/>
            <person name="Bechner M."/>
            <person name="Bellec A."/>
            <person name="Berger A."/>
            <person name="Berges H."/>
            <person name="Bidwell S."/>
            <person name="Bisseling T."/>
            <person name="Choisne N."/>
            <person name="Couloux A."/>
            <person name="Denny R."/>
            <person name="Deshpande S."/>
            <person name="Dai X."/>
            <person name="Doyle J.J."/>
            <person name="Dudez A.M."/>
            <person name="Farmer A.D."/>
            <person name="Fouteau S."/>
            <person name="Franken C."/>
            <person name="Gibelin C."/>
            <person name="Gish J."/>
            <person name="Goldstein S."/>
            <person name="Gonzalez A.J."/>
            <person name="Green P.J."/>
            <person name="Hallab A."/>
            <person name="Hartog M."/>
            <person name="Hua A."/>
            <person name="Humphray S.J."/>
            <person name="Jeong D.H."/>
            <person name="Jing Y."/>
            <person name="Jocker A."/>
            <person name="Kenton S.M."/>
            <person name="Kim D.J."/>
            <person name="Klee K."/>
            <person name="Lai H."/>
            <person name="Lang C."/>
            <person name="Lin S."/>
            <person name="Macmil S.L."/>
            <person name="Magdelenat G."/>
            <person name="Matthews L."/>
            <person name="McCorrison J."/>
            <person name="Monaghan E.L."/>
            <person name="Mun J.H."/>
            <person name="Najar F.Z."/>
            <person name="Nicholson C."/>
            <person name="Noirot C."/>
            <person name="O'Bleness M."/>
            <person name="Paule C.R."/>
            <person name="Poulain J."/>
            <person name="Prion F."/>
            <person name="Qin B."/>
            <person name="Qu C."/>
            <person name="Retzel E.F."/>
            <person name="Riddle C."/>
            <person name="Sallet E."/>
            <person name="Samain S."/>
            <person name="Samson N."/>
            <person name="Sanders I."/>
            <person name="Saurat O."/>
            <person name="Scarpelli C."/>
            <person name="Schiex T."/>
            <person name="Segurens B."/>
            <person name="Severin A.J."/>
            <person name="Sherrier D.J."/>
            <person name="Shi R."/>
            <person name="Sims S."/>
            <person name="Singer S.R."/>
            <person name="Sinharoy S."/>
            <person name="Sterck L."/>
            <person name="Viollet A."/>
            <person name="Wang B.B."/>
            <person name="Wang K."/>
            <person name="Wang M."/>
            <person name="Wang X."/>
            <person name="Warfsmann J."/>
            <person name="Weissenbach J."/>
            <person name="White D.D."/>
            <person name="White J.D."/>
            <person name="Wiley G.B."/>
            <person name="Wincker P."/>
            <person name="Xing Y."/>
            <person name="Yang L."/>
            <person name="Yao Z."/>
            <person name="Ying F."/>
            <person name="Zhai J."/>
            <person name="Zhou L."/>
            <person name="Zuber A."/>
            <person name="Denarie J."/>
            <person name="Dixon R.A."/>
            <person name="May G.D."/>
            <person name="Schwartz D.C."/>
            <person name="Rogers J."/>
            <person name="Quetier F."/>
            <person name="Town C.D."/>
            <person name="Roe B.A."/>
        </authorList>
    </citation>
    <scope>NUCLEOTIDE SEQUENCE [LARGE SCALE GENOMIC DNA]</scope>
    <source>
        <strain evidence="1">A17</strain>
        <strain evidence="2 3">cv. Jemalong A17</strain>
    </source>
</reference>
<dbReference type="EMBL" id="CM001223">
    <property type="protein sequence ID" value="KEH23430.1"/>
    <property type="molecule type" value="Genomic_DNA"/>
</dbReference>
<protein>
    <submittedName>
        <fullName evidence="1 2">Uncharacterized protein</fullName>
    </submittedName>
</protein>
<dbReference type="AlphaFoldDB" id="A0A072UC44"/>
<dbReference type="HOGENOM" id="CLU_2726034_0_0_1"/>
<gene>
    <name evidence="1" type="ordered locus">MTR_7g081595</name>
</gene>
<keyword evidence="3" id="KW-1185">Reference proteome</keyword>
<evidence type="ECO:0000313" key="3">
    <source>
        <dbReference type="Proteomes" id="UP000002051"/>
    </source>
</evidence>
<accession>A0A072UC44</accession>
<dbReference type="Proteomes" id="UP000002051">
    <property type="component" value="Unassembled WGS sequence"/>
</dbReference>
<evidence type="ECO:0000313" key="1">
    <source>
        <dbReference type="EMBL" id="KEH23430.1"/>
    </source>
</evidence>
<name>A0A072UC44_MEDTR</name>
<reference evidence="2" key="3">
    <citation type="submission" date="2015-04" db="UniProtKB">
        <authorList>
            <consortium name="EnsemblPlants"/>
        </authorList>
    </citation>
    <scope>IDENTIFICATION</scope>
    <source>
        <strain evidence="2">cv. Jemalong A17</strain>
    </source>
</reference>
<proteinExistence type="predicted"/>